<comment type="caution">
    <text evidence="1">The sequence shown here is derived from an EMBL/GenBank/DDBJ whole genome shotgun (WGS) entry which is preliminary data.</text>
</comment>
<protein>
    <submittedName>
        <fullName evidence="1">Uncharacterized protein</fullName>
    </submittedName>
</protein>
<dbReference type="Proteomes" id="UP001209878">
    <property type="component" value="Unassembled WGS sequence"/>
</dbReference>
<reference evidence="1" key="1">
    <citation type="journal article" date="2023" name="Mol. Biol. Evol.">
        <title>Third-Generation Sequencing Reveals the Adaptive Role of the Epigenome in Three Deep-Sea Polychaetes.</title>
        <authorList>
            <person name="Perez M."/>
            <person name="Aroh O."/>
            <person name="Sun Y."/>
            <person name="Lan Y."/>
            <person name="Juniper S.K."/>
            <person name="Young C.R."/>
            <person name="Angers B."/>
            <person name="Qian P.Y."/>
        </authorList>
    </citation>
    <scope>NUCLEOTIDE SEQUENCE</scope>
    <source>
        <strain evidence="1">R07B-5</strain>
    </source>
</reference>
<evidence type="ECO:0000313" key="2">
    <source>
        <dbReference type="Proteomes" id="UP001209878"/>
    </source>
</evidence>
<dbReference type="AlphaFoldDB" id="A0AAD9L0W1"/>
<keyword evidence="2" id="KW-1185">Reference proteome</keyword>
<organism evidence="1 2">
    <name type="scientific">Ridgeia piscesae</name>
    <name type="common">Tubeworm</name>
    <dbReference type="NCBI Taxonomy" id="27915"/>
    <lineage>
        <taxon>Eukaryota</taxon>
        <taxon>Metazoa</taxon>
        <taxon>Spiralia</taxon>
        <taxon>Lophotrochozoa</taxon>
        <taxon>Annelida</taxon>
        <taxon>Polychaeta</taxon>
        <taxon>Sedentaria</taxon>
        <taxon>Canalipalpata</taxon>
        <taxon>Sabellida</taxon>
        <taxon>Siboglinidae</taxon>
        <taxon>Ridgeia</taxon>
    </lineage>
</organism>
<dbReference type="EMBL" id="JAODUO010000406">
    <property type="protein sequence ID" value="KAK2181212.1"/>
    <property type="molecule type" value="Genomic_DNA"/>
</dbReference>
<gene>
    <name evidence="1" type="ORF">NP493_406g02021</name>
</gene>
<proteinExistence type="predicted"/>
<sequence>MHGLPSHIVRLVAMFLLDRIQRVKIRDTFSNSGHPNGEYRKEHCLDLNVS</sequence>
<accession>A0AAD9L0W1</accession>
<name>A0AAD9L0W1_RIDPI</name>
<evidence type="ECO:0000313" key="1">
    <source>
        <dbReference type="EMBL" id="KAK2181212.1"/>
    </source>
</evidence>